<dbReference type="Proteomes" id="UP001151760">
    <property type="component" value="Unassembled WGS sequence"/>
</dbReference>
<reference evidence="1" key="1">
    <citation type="journal article" date="2022" name="Int. J. Mol. Sci.">
        <title>Draft Genome of Tanacetum Coccineum: Genomic Comparison of Closely Related Tanacetum-Family Plants.</title>
        <authorList>
            <person name="Yamashiro T."/>
            <person name="Shiraishi A."/>
            <person name="Nakayama K."/>
            <person name="Satake H."/>
        </authorList>
    </citation>
    <scope>NUCLEOTIDE SEQUENCE</scope>
</reference>
<keyword evidence="2" id="KW-1185">Reference proteome</keyword>
<name>A0ABQ5GHP7_9ASTR</name>
<sequence length="249" mass="27118">MLGSAPSGHSFLVSPSVKLSVAGRGGAGKGGSRVLIPDLVVMAKVGASGFGVSFLLIAKRWVSYPLCMRLLFEHEVGELVLKLASDSPFGAILPFFLYVCCSLMVRCRRSDRTSEGKGHHRCLPRIGIPVRPGQVVCIHRPREILRSSRRLVSEMEKMFMGGGMSSHRSSWYWTYSSIRIHPSSSMSRESTILPVCSVGTVIGFWKPEDVGRECSCKVLGGVDGLGPVLLDEEASSSKRFLLAIARDSF</sequence>
<gene>
    <name evidence="1" type="ORF">Tco_1041719</name>
</gene>
<protein>
    <submittedName>
        <fullName evidence="1">Uncharacterized protein</fullName>
    </submittedName>
</protein>
<evidence type="ECO:0000313" key="1">
    <source>
        <dbReference type="EMBL" id="GJT74994.1"/>
    </source>
</evidence>
<accession>A0ABQ5GHP7</accession>
<reference evidence="1" key="2">
    <citation type="submission" date="2022-01" db="EMBL/GenBank/DDBJ databases">
        <authorList>
            <person name="Yamashiro T."/>
            <person name="Shiraishi A."/>
            <person name="Satake H."/>
            <person name="Nakayama K."/>
        </authorList>
    </citation>
    <scope>NUCLEOTIDE SEQUENCE</scope>
</reference>
<organism evidence="1 2">
    <name type="scientific">Tanacetum coccineum</name>
    <dbReference type="NCBI Taxonomy" id="301880"/>
    <lineage>
        <taxon>Eukaryota</taxon>
        <taxon>Viridiplantae</taxon>
        <taxon>Streptophyta</taxon>
        <taxon>Embryophyta</taxon>
        <taxon>Tracheophyta</taxon>
        <taxon>Spermatophyta</taxon>
        <taxon>Magnoliopsida</taxon>
        <taxon>eudicotyledons</taxon>
        <taxon>Gunneridae</taxon>
        <taxon>Pentapetalae</taxon>
        <taxon>asterids</taxon>
        <taxon>campanulids</taxon>
        <taxon>Asterales</taxon>
        <taxon>Asteraceae</taxon>
        <taxon>Asteroideae</taxon>
        <taxon>Anthemideae</taxon>
        <taxon>Anthemidinae</taxon>
        <taxon>Tanacetum</taxon>
    </lineage>
</organism>
<proteinExistence type="predicted"/>
<comment type="caution">
    <text evidence="1">The sequence shown here is derived from an EMBL/GenBank/DDBJ whole genome shotgun (WGS) entry which is preliminary data.</text>
</comment>
<evidence type="ECO:0000313" key="2">
    <source>
        <dbReference type="Proteomes" id="UP001151760"/>
    </source>
</evidence>
<dbReference type="EMBL" id="BQNB010018490">
    <property type="protein sequence ID" value="GJT74994.1"/>
    <property type="molecule type" value="Genomic_DNA"/>
</dbReference>